<evidence type="ECO:0000256" key="1">
    <source>
        <dbReference type="ARBA" id="ARBA00004377"/>
    </source>
</evidence>
<evidence type="ECO:0000256" key="6">
    <source>
        <dbReference type="ARBA" id="ARBA00022692"/>
    </source>
</evidence>
<reference evidence="11 12" key="1">
    <citation type="submission" date="2020-08" db="EMBL/GenBank/DDBJ databases">
        <title>Emergence and comparative genomics analysis of Citrobacter in Fennec fox imported from North Africa to China.</title>
        <authorList>
            <person name="Zheng B."/>
        </authorList>
    </citation>
    <scope>NUCLEOTIDE SEQUENCE [LARGE SCALE GENOMIC DNA]</scope>
    <source>
        <strain evidence="11 12">FF141</strain>
    </source>
</reference>
<dbReference type="GO" id="GO:0005886">
    <property type="term" value="C:plasma membrane"/>
    <property type="evidence" value="ECO:0007669"/>
    <property type="project" value="UniProtKB-SubCell"/>
</dbReference>
<dbReference type="RefSeq" id="WP_161668184.1">
    <property type="nucleotide sequence ID" value="NZ_CP069763.1"/>
</dbReference>
<keyword evidence="3" id="KW-0813">Transport</keyword>
<dbReference type="GO" id="GO:0015628">
    <property type="term" value="P:protein secretion by the type II secretion system"/>
    <property type="evidence" value="ECO:0007669"/>
    <property type="project" value="InterPro"/>
</dbReference>
<evidence type="ECO:0000256" key="8">
    <source>
        <dbReference type="ARBA" id="ARBA00022989"/>
    </source>
</evidence>
<evidence type="ECO:0000313" key="11">
    <source>
        <dbReference type="EMBL" id="MBC2623055.1"/>
    </source>
</evidence>
<gene>
    <name evidence="11" type="ORF">H7I73_25825</name>
</gene>
<dbReference type="Pfam" id="PF04612">
    <property type="entry name" value="T2SSM"/>
    <property type="match status" value="1"/>
</dbReference>
<dbReference type="InterPro" id="IPR023229">
    <property type="entry name" value="T2SS_M_periplasmic_sf"/>
</dbReference>
<proteinExistence type="inferred from homology"/>
<sequence>MIKRAQVWFHHKNTHEQRIFITLFGCCLLAIFWFGAWQPLGQAIDTMQSRDEKLQLDIQWLHKQASAAGLLPQRTQSDSLETLVKRSLKKSGLNATLQPAHGGGLNISASTIKMDTFVRWLAVLQGEYGLHIVALEFHASKDDADSITLTRLTIGAKKNG</sequence>
<dbReference type="Gene3D" id="3.30.1360.100">
    <property type="entry name" value="General secretion pathway protein M, EpsM"/>
    <property type="match status" value="1"/>
</dbReference>
<dbReference type="Proteomes" id="UP000548504">
    <property type="component" value="Unassembled WGS sequence"/>
</dbReference>
<protein>
    <submittedName>
        <fullName evidence="11">Type II secretion system protein M</fullName>
    </submittedName>
</protein>
<name>A0A7X1BUH1_9ENTR</name>
<organism evidence="11 12">
    <name type="scientific">Citrobacter cronae</name>
    <dbReference type="NCBI Taxonomy" id="1748967"/>
    <lineage>
        <taxon>Bacteria</taxon>
        <taxon>Pseudomonadati</taxon>
        <taxon>Pseudomonadota</taxon>
        <taxon>Gammaproteobacteria</taxon>
        <taxon>Enterobacterales</taxon>
        <taxon>Enterobacteriaceae</taxon>
        <taxon>Citrobacter</taxon>
        <taxon>Citrobacter freundii complex</taxon>
    </lineage>
</organism>
<evidence type="ECO:0000313" key="12">
    <source>
        <dbReference type="Proteomes" id="UP000548504"/>
    </source>
</evidence>
<evidence type="ECO:0000256" key="9">
    <source>
        <dbReference type="ARBA" id="ARBA00023136"/>
    </source>
</evidence>
<dbReference type="AlphaFoldDB" id="A0A7X1BUH1"/>
<keyword evidence="8 10" id="KW-1133">Transmembrane helix</keyword>
<evidence type="ECO:0000256" key="2">
    <source>
        <dbReference type="ARBA" id="ARBA00010637"/>
    </source>
</evidence>
<keyword evidence="4" id="KW-1003">Cell membrane</keyword>
<accession>A0A7X1BUH1</accession>
<keyword evidence="6 10" id="KW-0812">Transmembrane</keyword>
<comment type="similarity">
    <text evidence="2">Belongs to the GSP M family.</text>
</comment>
<dbReference type="GO" id="GO:0015627">
    <property type="term" value="C:type II protein secretion system complex"/>
    <property type="evidence" value="ECO:0007669"/>
    <property type="project" value="InterPro"/>
</dbReference>
<evidence type="ECO:0000256" key="5">
    <source>
        <dbReference type="ARBA" id="ARBA00022519"/>
    </source>
</evidence>
<keyword evidence="5" id="KW-0997">Cell inner membrane</keyword>
<evidence type="ECO:0000256" key="4">
    <source>
        <dbReference type="ARBA" id="ARBA00022475"/>
    </source>
</evidence>
<comment type="subcellular location">
    <subcellularLocation>
        <location evidence="1">Cell inner membrane</location>
        <topology evidence="1">Single-pass membrane protein</topology>
    </subcellularLocation>
</comment>
<evidence type="ECO:0000256" key="3">
    <source>
        <dbReference type="ARBA" id="ARBA00022448"/>
    </source>
</evidence>
<evidence type="ECO:0000256" key="7">
    <source>
        <dbReference type="ARBA" id="ARBA00022927"/>
    </source>
</evidence>
<evidence type="ECO:0000256" key="10">
    <source>
        <dbReference type="SAM" id="Phobius"/>
    </source>
</evidence>
<dbReference type="SUPFAM" id="SSF103054">
    <property type="entry name" value="General secretion pathway protein M, EpsM"/>
    <property type="match status" value="1"/>
</dbReference>
<keyword evidence="9 10" id="KW-0472">Membrane</keyword>
<dbReference type="EMBL" id="JACLAG010000014">
    <property type="protein sequence ID" value="MBC2623055.1"/>
    <property type="molecule type" value="Genomic_DNA"/>
</dbReference>
<feature type="transmembrane region" description="Helical" evidence="10">
    <location>
        <begin position="20"/>
        <end position="40"/>
    </location>
</feature>
<dbReference type="GeneID" id="69428733"/>
<comment type="caution">
    <text evidence="11">The sequence shown here is derived from an EMBL/GenBank/DDBJ whole genome shotgun (WGS) entry which is preliminary data.</text>
</comment>
<dbReference type="InterPro" id="IPR007690">
    <property type="entry name" value="T2SS_GspM"/>
</dbReference>
<keyword evidence="7" id="KW-0653">Protein transport</keyword>